<accession>A0A179VEI1</accession>
<dbReference type="EMBL" id="LQYE01000005">
    <property type="protein sequence ID" value="OAT69431.1"/>
    <property type="molecule type" value="Genomic_DNA"/>
</dbReference>
<comment type="caution">
    <text evidence="1">The sequence shown here is derived from an EMBL/GenBank/DDBJ whole genome shotgun (WGS) entry which is preliminary data.</text>
</comment>
<evidence type="ECO:0000313" key="2">
    <source>
        <dbReference type="Proteomes" id="UP000186919"/>
    </source>
</evidence>
<evidence type="ECO:0000313" key="1">
    <source>
        <dbReference type="EMBL" id="OAT69431.1"/>
    </source>
</evidence>
<reference evidence="1 2" key="1">
    <citation type="submission" date="2016-01" db="EMBL/GenBank/DDBJ databases">
        <title>Mycobacterium immunogenum strain CD11_6 genome sequencing and assembly.</title>
        <authorList>
            <person name="Kaur G."/>
            <person name="Nair G.R."/>
            <person name="Mayilraj S."/>
        </authorList>
    </citation>
    <scope>NUCLEOTIDE SEQUENCE [LARGE SCALE GENOMIC DNA]</scope>
    <source>
        <strain evidence="1 2">CD11-6</strain>
    </source>
</reference>
<name>A0A179VEI1_9MYCO</name>
<proteinExistence type="predicted"/>
<dbReference type="Proteomes" id="UP000186919">
    <property type="component" value="Unassembled WGS sequence"/>
</dbReference>
<dbReference type="InterPro" id="IPR018963">
    <property type="entry name" value="Mycophage_D29_Gp19"/>
</dbReference>
<protein>
    <submittedName>
        <fullName evidence="1">Uncharacterized protein</fullName>
    </submittedName>
</protein>
<gene>
    <name evidence="1" type="ORF">AWB85_20275</name>
</gene>
<dbReference type="RefSeq" id="WP_081272036.1">
    <property type="nucleotide sequence ID" value="NZ_LQYE01000005.1"/>
</dbReference>
<dbReference type="AlphaFoldDB" id="A0A179VEI1"/>
<organism evidence="1 2">
    <name type="scientific">Mycobacteroides immunogenum</name>
    <dbReference type="NCBI Taxonomy" id="83262"/>
    <lineage>
        <taxon>Bacteria</taxon>
        <taxon>Bacillati</taxon>
        <taxon>Actinomycetota</taxon>
        <taxon>Actinomycetes</taxon>
        <taxon>Mycobacteriales</taxon>
        <taxon>Mycobacteriaceae</taxon>
        <taxon>Mycobacteroides</taxon>
    </lineage>
</organism>
<dbReference type="Pfam" id="PF09355">
    <property type="entry name" value="Phage_Gp19"/>
    <property type="match status" value="1"/>
</dbReference>
<sequence length="145" mass="16052">MVPKDAGYQVTYAETSDVSGRLGRALDTSESTMVSTRLEDAERLIKSRIPDLDQKITDGDIAVDLVKMIEANAVVRLVRNPNAYTGETDGNYSYQINWKTATGELEILDNEWALLGISQAVYVIAPMLPPWLTQPIDYDPIFQGG</sequence>